<evidence type="ECO:0000313" key="1">
    <source>
        <dbReference type="EnsemblMetazoa" id="AMEC019634-PA"/>
    </source>
</evidence>
<dbReference type="AlphaFoldDB" id="A0A182UFU0"/>
<reference evidence="2" key="1">
    <citation type="submission" date="2014-01" db="EMBL/GenBank/DDBJ databases">
        <title>The Genome Sequence of Anopheles melas CM1001059_A (V2).</title>
        <authorList>
            <consortium name="The Broad Institute Genomics Platform"/>
            <person name="Neafsey D.E."/>
            <person name="Besansky N."/>
            <person name="Howell P."/>
            <person name="Walton C."/>
            <person name="Young S.K."/>
            <person name="Zeng Q."/>
            <person name="Gargeya S."/>
            <person name="Fitzgerald M."/>
            <person name="Haas B."/>
            <person name="Abouelleil A."/>
            <person name="Allen A.W."/>
            <person name="Alvarado L."/>
            <person name="Arachchi H.M."/>
            <person name="Berlin A.M."/>
            <person name="Chapman S.B."/>
            <person name="Gainer-Dewar J."/>
            <person name="Goldberg J."/>
            <person name="Griggs A."/>
            <person name="Gujja S."/>
            <person name="Hansen M."/>
            <person name="Howarth C."/>
            <person name="Imamovic A."/>
            <person name="Ireland A."/>
            <person name="Larimer J."/>
            <person name="McCowan C."/>
            <person name="Murphy C."/>
            <person name="Pearson M."/>
            <person name="Poon T.W."/>
            <person name="Priest M."/>
            <person name="Roberts A."/>
            <person name="Saif S."/>
            <person name="Shea T."/>
            <person name="Sisk P."/>
            <person name="Sykes S."/>
            <person name="Wortman J."/>
            <person name="Nusbaum C."/>
            <person name="Birren B."/>
        </authorList>
    </citation>
    <scope>NUCLEOTIDE SEQUENCE [LARGE SCALE GENOMIC DNA]</scope>
    <source>
        <strain evidence="2">CM1001059</strain>
    </source>
</reference>
<dbReference type="VEuPathDB" id="VectorBase:AMEC019634"/>
<name>A0A182UFU0_9DIPT</name>
<evidence type="ECO:0000313" key="2">
    <source>
        <dbReference type="Proteomes" id="UP000075902"/>
    </source>
</evidence>
<accession>A0A182UFU0</accession>
<sequence>MSGPPSRRLTSNRETGPGWIGFRVLEDVQLYLHDEYSVPHAYVDRSLRETVLWGMRKEIVVRVIEMENKETVHDLPIWRRNCRFPWETVDKDWRGLGWVRRCKVPSRCISVEVRSFNPINAYSMVIIVIGAKKNKNVESSKEC</sequence>
<organism evidence="1 2">
    <name type="scientific">Anopheles melas</name>
    <dbReference type="NCBI Taxonomy" id="34690"/>
    <lineage>
        <taxon>Eukaryota</taxon>
        <taxon>Metazoa</taxon>
        <taxon>Ecdysozoa</taxon>
        <taxon>Arthropoda</taxon>
        <taxon>Hexapoda</taxon>
        <taxon>Insecta</taxon>
        <taxon>Pterygota</taxon>
        <taxon>Neoptera</taxon>
        <taxon>Endopterygota</taxon>
        <taxon>Diptera</taxon>
        <taxon>Nematocera</taxon>
        <taxon>Culicoidea</taxon>
        <taxon>Culicidae</taxon>
        <taxon>Anophelinae</taxon>
        <taxon>Anopheles</taxon>
    </lineage>
</organism>
<dbReference type="STRING" id="34690.A0A182UFU0"/>
<dbReference type="Proteomes" id="UP000075902">
    <property type="component" value="Unassembled WGS sequence"/>
</dbReference>
<reference evidence="1" key="2">
    <citation type="submission" date="2020-05" db="UniProtKB">
        <authorList>
            <consortium name="EnsemblMetazoa"/>
        </authorList>
    </citation>
    <scope>IDENTIFICATION</scope>
    <source>
        <strain evidence="1">CM1001059</strain>
    </source>
</reference>
<proteinExistence type="predicted"/>
<dbReference type="EnsemblMetazoa" id="AMEC019634-RA">
    <property type="protein sequence ID" value="AMEC019634-PA"/>
    <property type="gene ID" value="AMEC019634"/>
</dbReference>
<protein>
    <submittedName>
        <fullName evidence="1">Uncharacterized protein</fullName>
    </submittedName>
</protein>
<keyword evidence="2" id="KW-1185">Reference proteome</keyword>